<gene>
    <name evidence="3" type="ordered locus">Calhy_0905</name>
</gene>
<reference key="1">
    <citation type="submission" date="2010-09" db="EMBL/GenBank/DDBJ databases">
        <title>Complete sequence of Caldicellulosiruptor hydrothermalis 108.</title>
        <authorList>
            <consortium name="US DOE Joint Genome Institute"/>
            <person name="Lucas S."/>
            <person name="Copeland A."/>
            <person name="Lapidus A."/>
            <person name="Cheng J.-F."/>
            <person name="Bruce D."/>
            <person name="Goodwin L."/>
            <person name="Pitluck S."/>
            <person name="Davenport K."/>
            <person name="Detter J.C."/>
            <person name="Han C."/>
            <person name="Tapia R."/>
            <person name="Land M."/>
            <person name="Hauser L."/>
            <person name="Chang Y.-J."/>
            <person name="Jeffries C."/>
            <person name="Kyrpides N."/>
            <person name="Ivanova N."/>
            <person name="Mikhailova N."/>
            <person name="Blumer-Schuette S.E."/>
            <person name="Kelly R.M."/>
            <person name="Woyke T."/>
        </authorList>
    </citation>
    <scope>NUCLEOTIDE SEQUENCE</scope>
    <source>
        <strain>108</strain>
    </source>
</reference>
<sequence>MKERKFLKKRSYKDINLLRAYQYETRKREKMLRIFVAILILEVVLFCIISFGYITKIKIIKNEIKTLELLKSEKQKDTLVIKNAAAEVKLLKLKEKFVNLKLEEHKNVLKILNELEKITPQDVVFDSLSFSKGEINCVVRSNSVESLFKFVVGIRTSSVFTNVSFSNIRSEGDWKLISVKAKIQ</sequence>
<dbReference type="STRING" id="632292.Calhy_0905"/>
<dbReference type="KEGG" id="chd:Calhy_0905"/>
<accession>E4Q7C1</accession>
<dbReference type="PANTHER" id="PTHR40278:SF1">
    <property type="entry name" value="DNA UTILIZATION PROTEIN HOFN"/>
    <property type="match status" value="1"/>
</dbReference>
<keyword evidence="2" id="KW-1133">Transmembrane helix</keyword>
<evidence type="ECO:0000313" key="4">
    <source>
        <dbReference type="Proteomes" id="UP000006890"/>
    </source>
</evidence>
<dbReference type="InterPro" id="IPR052534">
    <property type="entry name" value="Extracell_DNA_Util/SecSys_Comp"/>
</dbReference>
<keyword evidence="2" id="KW-0472">Membrane</keyword>
<dbReference type="HOGENOM" id="CLU_1465643_0_0_9"/>
<evidence type="ECO:0000256" key="1">
    <source>
        <dbReference type="SAM" id="Coils"/>
    </source>
</evidence>
<evidence type="ECO:0000256" key="2">
    <source>
        <dbReference type="SAM" id="Phobius"/>
    </source>
</evidence>
<keyword evidence="4" id="KW-1185">Reference proteome</keyword>
<reference evidence="3 4" key="2">
    <citation type="journal article" date="2011" name="J. Bacteriol.">
        <title>Complete genome sequences for the anaerobic, extremely thermophilic plant biomass-degrading bacteria Caldicellulosiruptor hydrothermalis, Caldicellulosiruptor kristjanssonii, Caldicellulosiruptor kronotskyensis, Caldicellulosiruptor owensenis, and Caldicellulosiruptor lactoaceticus.</title>
        <authorList>
            <person name="Blumer-Schuette S.E."/>
            <person name="Ozdemir I."/>
            <person name="Mistry D."/>
            <person name="Lucas S."/>
            <person name="Lapidus A."/>
            <person name="Cheng J.F."/>
            <person name="Goodwin L.A."/>
            <person name="Pitluck S."/>
            <person name="Land M.L."/>
            <person name="Hauser L.J."/>
            <person name="Woyke T."/>
            <person name="Mikhailova N."/>
            <person name="Pati A."/>
            <person name="Kyrpides N.C."/>
            <person name="Ivanova N."/>
            <person name="Detter J.C."/>
            <person name="Walston-Davenport K."/>
            <person name="Han S."/>
            <person name="Adams M.W."/>
            <person name="Kelly R.M."/>
        </authorList>
    </citation>
    <scope>NUCLEOTIDE SEQUENCE [LARGE SCALE GENOMIC DNA]</scope>
    <source>
        <strain evidence="4">DSM 18901 / VKM B-2411 / 108</strain>
    </source>
</reference>
<feature type="transmembrane region" description="Helical" evidence="2">
    <location>
        <begin position="34"/>
        <end position="54"/>
    </location>
</feature>
<evidence type="ECO:0000313" key="3">
    <source>
        <dbReference type="EMBL" id="ADQ06634.1"/>
    </source>
</evidence>
<dbReference type="AlphaFoldDB" id="E4Q7C1"/>
<organism evidence="3 4">
    <name type="scientific">Caldicellulosiruptor hydrothermalis (strain DSM 18901 / VKM B-2411 / 108)</name>
    <dbReference type="NCBI Taxonomy" id="632292"/>
    <lineage>
        <taxon>Bacteria</taxon>
        <taxon>Bacillati</taxon>
        <taxon>Bacillota</taxon>
        <taxon>Bacillota incertae sedis</taxon>
        <taxon>Caldicellulosiruptorales</taxon>
        <taxon>Caldicellulosiruptoraceae</taxon>
        <taxon>Caldicellulosiruptor</taxon>
    </lineage>
</organism>
<proteinExistence type="predicted"/>
<dbReference type="PANTHER" id="PTHR40278">
    <property type="entry name" value="DNA UTILIZATION PROTEIN HOFN"/>
    <property type="match status" value="1"/>
</dbReference>
<keyword evidence="2" id="KW-0812">Transmembrane</keyword>
<protein>
    <submittedName>
        <fullName evidence="3">Fimbrial assembly family protein</fullName>
    </submittedName>
</protein>
<dbReference type="Proteomes" id="UP000006890">
    <property type="component" value="Chromosome"/>
</dbReference>
<keyword evidence="1" id="KW-0175">Coiled coil</keyword>
<dbReference type="EMBL" id="CP002219">
    <property type="protein sequence ID" value="ADQ06634.1"/>
    <property type="molecule type" value="Genomic_DNA"/>
</dbReference>
<dbReference type="Pfam" id="PF05137">
    <property type="entry name" value="PilN"/>
    <property type="match status" value="1"/>
</dbReference>
<feature type="coiled-coil region" evidence="1">
    <location>
        <begin position="57"/>
        <end position="103"/>
    </location>
</feature>
<dbReference type="InterPro" id="IPR007813">
    <property type="entry name" value="PilN"/>
</dbReference>
<name>E4Q7C1_CALH1</name>